<reference evidence="9 10" key="1">
    <citation type="submission" date="2023-08" db="EMBL/GenBank/DDBJ databases">
        <authorList>
            <person name="Girao M."/>
            <person name="Carvalho M.F."/>
        </authorList>
    </citation>
    <scope>NUCLEOTIDE SEQUENCE [LARGE SCALE GENOMIC DNA]</scope>
    <source>
        <strain evidence="9 10">CC-R104</strain>
    </source>
</reference>
<gene>
    <name evidence="9" type="ORF">Q8814_26385</name>
</gene>
<feature type="non-terminal residue" evidence="9">
    <location>
        <position position="218"/>
    </location>
</feature>
<keyword evidence="6 7" id="KW-0472">Membrane</keyword>
<evidence type="ECO:0000313" key="9">
    <source>
        <dbReference type="EMBL" id="MEE2035585.1"/>
    </source>
</evidence>
<evidence type="ECO:0000256" key="6">
    <source>
        <dbReference type="ARBA" id="ARBA00023136"/>
    </source>
</evidence>
<proteinExistence type="predicted"/>
<keyword evidence="2" id="KW-1003">Cell membrane</keyword>
<dbReference type="PANTHER" id="PTHR24221:SF654">
    <property type="entry name" value="ATP-BINDING CASSETTE SUB-FAMILY B MEMBER 6"/>
    <property type="match status" value="1"/>
</dbReference>
<feature type="transmembrane region" description="Helical" evidence="7">
    <location>
        <begin position="144"/>
        <end position="161"/>
    </location>
</feature>
<evidence type="ECO:0000256" key="5">
    <source>
        <dbReference type="ARBA" id="ARBA00022989"/>
    </source>
</evidence>
<dbReference type="Gene3D" id="1.20.1560.10">
    <property type="entry name" value="ABC transporter type 1, transmembrane domain"/>
    <property type="match status" value="1"/>
</dbReference>
<dbReference type="EMBL" id="JAUZMZ010000399">
    <property type="protein sequence ID" value="MEE2035585.1"/>
    <property type="molecule type" value="Genomic_DNA"/>
</dbReference>
<feature type="non-terminal residue" evidence="9">
    <location>
        <position position="1"/>
    </location>
</feature>
<dbReference type="InterPro" id="IPR039421">
    <property type="entry name" value="Type_1_exporter"/>
</dbReference>
<feature type="domain" description="ABC transmembrane type-1" evidence="8">
    <location>
        <begin position="1"/>
        <end position="176"/>
    </location>
</feature>
<dbReference type="PANTHER" id="PTHR24221">
    <property type="entry name" value="ATP-BINDING CASSETTE SUB-FAMILY B"/>
    <property type="match status" value="1"/>
</dbReference>
<dbReference type="Proteomes" id="UP001331936">
    <property type="component" value="Unassembled WGS sequence"/>
</dbReference>
<evidence type="ECO:0000259" key="8">
    <source>
        <dbReference type="PROSITE" id="PS50929"/>
    </source>
</evidence>
<accession>A0ABU7K000</accession>
<evidence type="ECO:0000256" key="4">
    <source>
        <dbReference type="ARBA" id="ARBA00022967"/>
    </source>
</evidence>
<evidence type="ECO:0000256" key="7">
    <source>
        <dbReference type="SAM" id="Phobius"/>
    </source>
</evidence>
<comment type="caution">
    <text evidence="9">The sequence shown here is derived from an EMBL/GenBank/DDBJ whole genome shotgun (WGS) entry which is preliminary data.</text>
</comment>
<evidence type="ECO:0000313" key="10">
    <source>
        <dbReference type="Proteomes" id="UP001331936"/>
    </source>
</evidence>
<protein>
    <submittedName>
        <fullName evidence="9">ABC transporter transmembrane domain-containing protein</fullName>
    </submittedName>
</protein>
<sequence>VSGAIRTAAPAISGALFTVVLTMFGLAVLDWRFLVVLVVVLPVHYAGARMFLRDAPPIYRQSRVAMGERAHHVLGSIRGLPTVHAFGLGPRLAGPIDEHSWWVARWELRARIVVNRLFGRINLAEFFGMASILLVGFWLVDRDLVTVGVTTTAMLFFLRLFGPLGQLLLVMDDLQSGLASLSRIAGLIDECEDTDDPGRARPRGRELRARDVRFGYDT</sequence>
<dbReference type="Pfam" id="PF00664">
    <property type="entry name" value="ABC_membrane"/>
    <property type="match status" value="1"/>
</dbReference>
<keyword evidence="4" id="KW-1278">Translocase</keyword>
<feature type="transmembrane region" description="Helical" evidence="7">
    <location>
        <begin position="7"/>
        <end position="27"/>
    </location>
</feature>
<comment type="subcellular location">
    <subcellularLocation>
        <location evidence="1">Cell inner membrane</location>
        <topology evidence="1">Multi-pass membrane protein</topology>
    </subcellularLocation>
</comment>
<dbReference type="SUPFAM" id="SSF90123">
    <property type="entry name" value="ABC transporter transmembrane region"/>
    <property type="match status" value="1"/>
</dbReference>
<dbReference type="PROSITE" id="PS50929">
    <property type="entry name" value="ABC_TM1F"/>
    <property type="match status" value="1"/>
</dbReference>
<keyword evidence="3 7" id="KW-0812">Transmembrane</keyword>
<evidence type="ECO:0000256" key="1">
    <source>
        <dbReference type="ARBA" id="ARBA00004429"/>
    </source>
</evidence>
<evidence type="ECO:0000256" key="3">
    <source>
        <dbReference type="ARBA" id="ARBA00022692"/>
    </source>
</evidence>
<name>A0ABU7K000_9NOCA</name>
<feature type="transmembrane region" description="Helical" evidence="7">
    <location>
        <begin position="117"/>
        <end position="138"/>
    </location>
</feature>
<keyword evidence="10" id="KW-1185">Reference proteome</keyword>
<organism evidence="9 10">
    <name type="scientific">Rhodococcus chondri</name>
    <dbReference type="NCBI Taxonomy" id="3065941"/>
    <lineage>
        <taxon>Bacteria</taxon>
        <taxon>Bacillati</taxon>
        <taxon>Actinomycetota</taxon>
        <taxon>Actinomycetes</taxon>
        <taxon>Mycobacteriales</taxon>
        <taxon>Nocardiaceae</taxon>
        <taxon>Rhodococcus</taxon>
    </lineage>
</organism>
<dbReference type="InterPro" id="IPR036640">
    <property type="entry name" value="ABC1_TM_sf"/>
</dbReference>
<keyword evidence="5 7" id="KW-1133">Transmembrane helix</keyword>
<dbReference type="InterPro" id="IPR011527">
    <property type="entry name" value="ABC1_TM_dom"/>
</dbReference>
<dbReference type="RefSeq" id="WP_330154859.1">
    <property type="nucleotide sequence ID" value="NZ_JAUZMZ010000399.1"/>
</dbReference>
<keyword evidence="2" id="KW-0997">Cell inner membrane</keyword>
<feature type="transmembrane region" description="Helical" evidence="7">
    <location>
        <begin position="33"/>
        <end position="52"/>
    </location>
</feature>
<evidence type="ECO:0000256" key="2">
    <source>
        <dbReference type="ARBA" id="ARBA00022519"/>
    </source>
</evidence>